<evidence type="ECO:0000313" key="5">
    <source>
        <dbReference type="Proteomes" id="UP001339883"/>
    </source>
</evidence>
<dbReference type="RefSeq" id="WP_325776094.1">
    <property type="nucleotide sequence ID" value="NZ_VTDN01000013.1"/>
</dbReference>
<keyword evidence="5" id="KW-1185">Reference proteome</keyword>
<protein>
    <submittedName>
        <fullName evidence="4">ABC transporter substrate-binding protein</fullName>
    </submittedName>
</protein>
<evidence type="ECO:0000256" key="2">
    <source>
        <dbReference type="ARBA" id="ARBA00022729"/>
    </source>
</evidence>
<organism evidence="4 5">
    <name type="scientific">Acinetobacter pollinis</name>
    <dbReference type="NCBI Taxonomy" id="2605270"/>
    <lineage>
        <taxon>Bacteria</taxon>
        <taxon>Pseudomonadati</taxon>
        <taxon>Pseudomonadota</taxon>
        <taxon>Gammaproteobacteria</taxon>
        <taxon>Moraxellales</taxon>
        <taxon>Moraxellaceae</taxon>
        <taxon>Acinetobacter</taxon>
    </lineage>
</organism>
<proteinExistence type="inferred from homology"/>
<accession>A0ABU6DV28</accession>
<evidence type="ECO:0000259" key="3">
    <source>
        <dbReference type="SMART" id="SM00062"/>
    </source>
</evidence>
<sequence>MKLYKNFLTLSILTTGLYLTGCNHDNIQNEKVSSDIAVSSPVSSTNTPSTSEQKILLENTTPIDTDINQNAIAKIPKNYHFVEAGYFTVGTYAGSPPIAVMAPDNKTVIGTEADIARLIADSLGLKLKLVVSSWEDWPLGLSSGKYDAVLANITVTKERKEKFDFATYRQDVLGIYVSDKSQVKKIENADDIAGLKVIVGAGTNQEKVLLTWIEDNKKKGLKPAQALYYNDNASASLALQSGRADAILGPNAIYAWQALNGAKIHLAGLIKGGWPRRADIAVTVRKGSGLAEPIQIALNGVIQNGKYSQILDRWGVKTEAVSDSEVNPPGLGDQ</sequence>
<keyword evidence="2" id="KW-0732">Signal</keyword>
<dbReference type="Gene3D" id="3.40.190.10">
    <property type="entry name" value="Periplasmic binding protein-like II"/>
    <property type="match status" value="2"/>
</dbReference>
<dbReference type="PANTHER" id="PTHR35936">
    <property type="entry name" value="MEMBRANE-BOUND LYTIC MUREIN TRANSGLYCOSYLASE F"/>
    <property type="match status" value="1"/>
</dbReference>
<name>A0ABU6DV28_9GAMM</name>
<dbReference type="InterPro" id="IPR001638">
    <property type="entry name" value="Solute-binding_3/MltF_N"/>
</dbReference>
<dbReference type="Proteomes" id="UP001339883">
    <property type="component" value="Unassembled WGS sequence"/>
</dbReference>
<dbReference type="CDD" id="cd01004">
    <property type="entry name" value="PBP2_MidA_like"/>
    <property type="match status" value="1"/>
</dbReference>
<dbReference type="EMBL" id="VTDN01000013">
    <property type="protein sequence ID" value="MEB5477704.1"/>
    <property type="molecule type" value="Genomic_DNA"/>
</dbReference>
<gene>
    <name evidence="4" type="ORF">I2F25_11740</name>
</gene>
<reference evidence="4 5" key="1">
    <citation type="submission" date="2019-08" db="EMBL/GenBank/DDBJ databases">
        <title>Five species of Acinetobacter isolated from floral nectar and animal pollinators.</title>
        <authorList>
            <person name="Hendry T.A."/>
        </authorList>
    </citation>
    <scope>NUCLEOTIDE SEQUENCE [LARGE SCALE GENOMIC DNA]</scope>
    <source>
        <strain evidence="4 5">MD18.27</strain>
    </source>
</reference>
<dbReference type="Pfam" id="PF00497">
    <property type="entry name" value="SBP_bac_3"/>
    <property type="match status" value="1"/>
</dbReference>
<dbReference type="SUPFAM" id="SSF53850">
    <property type="entry name" value="Periplasmic binding protein-like II"/>
    <property type="match status" value="1"/>
</dbReference>
<comment type="caution">
    <text evidence="4">The sequence shown here is derived from an EMBL/GenBank/DDBJ whole genome shotgun (WGS) entry which is preliminary data.</text>
</comment>
<evidence type="ECO:0000256" key="1">
    <source>
        <dbReference type="ARBA" id="ARBA00010333"/>
    </source>
</evidence>
<dbReference type="SMART" id="SM00062">
    <property type="entry name" value="PBPb"/>
    <property type="match status" value="1"/>
</dbReference>
<evidence type="ECO:0000313" key="4">
    <source>
        <dbReference type="EMBL" id="MEB5477704.1"/>
    </source>
</evidence>
<comment type="similarity">
    <text evidence="1">Belongs to the bacterial solute-binding protein 3 family.</text>
</comment>
<feature type="domain" description="Solute-binding protein family 3/N-terminal" evidence="3">
    <location>
        <begin position="86"/>
        <end position="317"/>
    </location>
</feature>